<name>A0A844ZQQ6_9SPHN</name>
<sequence length="142" mass="15448">MSRTEKTGQPVLLPKPHACTDRAILVMLRRMGGHGLRDATACMLAMRHFGTGFRQPLTLMRCFVAELAQGSRRSISIANCCGPMMTQDEALVLESLALSNRNPDRTMRNLGRLTGNGLVGRSFTIARAMGTALDNMGMPLEG</sequence>
<dbReference type="OrthoDB" id="7410293at2"/>
<reference evidence="1 2" key="1">
    <citation type="submission" date="2019-12" db="EMBL/GenBank/DDBJ databases">
        <title>Genomic-based taxomic classification of the family Erythrobacteraceae.</title>
        <authorList>
            <person name="Xu L."/>
        </authorList>
    </citation>
    <scope>NUCLEOTIDE SEQUENCE [LARGE SCALE GENOMIC DNA]</scope>
    <source>
        <strain evidence="1 2">KCTC 52763</strain>
    </source>
</reference>
<organism evidence="1 2">
    <name type="scientific">Pontixanthobacter aquaemixtae</name>
    <dbReference type="NCBI Taxonomy" id="1958940"/>
    <lineage>
        <taxon>Bacteria</taxon>
        <taxon>Pseudomonadati</taxon>
        <taxon>Pseudomonadota</taxon>
        <taxon>Alphaproteobacteria</taxon>
        <taxon>Sphingomonadales</taxon>
        <taxon>Erythrobacteraceae</taxon>
        <taxon>Pontixanthobacter</taxon>
    </lineage>
</organism>
<dbReference type="Proteomes" id="UP000442714">
    <property type="component" value="Unassembled WGS sequence"/>
</dbReference>
<accession>A0A844ZQQ6</accession>
<proteinExistence type="predicted"/>
<keyword evidence="2" id="KW-1185">Reference proteome</keyword>
<dbReference type="InterPro" id="IPR046736">
    <property type="entry name" value="DUF6628"/>
</dbReference>
<protein>
    <submittedName>
        <fullName evidence="1">Uncharacterized protein</fullName>
    </submittedName>
</protein>
<dbReference type="AlphaFoldDB" id="A0A844ZQQ6"/>
<dbReference type="EMBL" id="WTYX01000001">
    <property type="protein sequence ID" value="MXO90661.1"/>
    <property type="molecule type" value="Genomic_DNA"/>
</dbReference>
<evidence type="ECO:0000313" key="1">
    <source>
        <dbReference type="EMBL" id="MXO90661.1"/>
    </source>
</evidence>
<gene>
    <name evidence="1" type="ORF">GRI41_07500</name>
</gene>
<dbReference type="RefSeq" id="WP_160604114.1">
    <property type="nucleotide sequence ID" value="NZ_WTYX01000001.1"/>
</dbReference>
<comment type="caution">
    <text evidence="1">The sequence shown here is derived from an EMBL/GenBank/DDBJ whole genome shotgun (WGS) entry which is preliminary data.</text>
</comment>
<evidence type="ECO:0000313" key="2">
    <source>
        <dbReference type="Proteomes" id="UP000442714"/>
    </source>
</evidence>
<dbReference type="Pfam" id="PF20333">
    <property type="entry name" value="DUF6628"/>
    <property type="match status" value="1"/>
</dbReference>